<protein>
    <submittedName>
        <fullName evidence="3">Mitogen-activated protein kinase-binding protein 1-like</fullName>
    </submittedName>
</protein>
<keyword evidence="3" id="KW-0808">Transferase</keyword>
<dbReference type="InParanoid" id="A0A7J7DMK4"/>
<feature type="repeat" description="WD" evidence="1">
    <location>
        <begin position="438"/>
        <end position="460"/>
    </location>
</feature>
<dbReference type="Gene3D" id="2.130.10.10">
    <property type="entry name" value="YVTN repeat-like/Quinoprotein amine dehydrogenase"/>
    <property type="match status" value="3"/>
</dbReference>
<comment type="caution">
    <text evidence="3">The sequence shown here is derived from an EMBL/GenBank/DDBJ whole genome shotgun (WGS) entry which is preliminary data.</text>
</comment>
<dbReference type="FunCoup" id="A0A7J7DMK4">
    <property type="interactions" value="531"/>
</dbReference>
<keyword evidence="3" id="KW-0418">Kinase</keyword>
<dbReference type="InterPro" id="IPR036322">
    <property type="entry name" value="WD40_repeat_dom_sf"/>
</dbReference>
<name>A0A7J7DMK4_TRIWF</name>
<feature type="compositionally biased region" description="Low complexity" evidence="2">
    <location>
        <begin position="892"/>
        <end position="905"/>
    </location>
</feature>
<evidence type="ECO:0000313" key="4">
    <source>
        <dbReference type="Proteomes" id="UP000593562"/>
    </source>
</evidence>
<dbReference type="AlphaFoldDB" id="A0A7J7DMK4"/>
<feature type="compositionally biased region" description="Polar residues" evidence="2">
    <location>
        <begin position="849"/>
        <end position="876"/>
    </location>
</feature>
<dbReference type="InterPro" id="IPR001680">
    <property type="entry name" value="WD40_rpt"/>
</dbReference>
<feature type="repeat" description="WD" evidence="1">
    <location>
        <begin position="724"/>
        <end position="757"/>
    </location>
</feature>
<dbReference type="PANTHER" id="PTHR45589">
    <property type="entry name" value="WD REPEAT DOMAIN 62, ISOFORM G"/>
    <property type="match status" value="1"/>
</dbReference>
<dbReference type="PANTHER" id="PTHR45589:SF1">
    <property type="entry name" value="WD REPEAT DOMAIN 62, ISOFORM G"/>
    <property type="match status" value="1"/>
</dbReference>
<dbReference type="EMBL" id="JAAARO010000005">
    <property type="protein sequence ID" value="KAF5747602.1"/>
    <property type="molecule type" value="Genomic_DNA"/>
</dbReference>
<evidence type="ECO:0000313" key="3">
    <source>
        <dbReference type="EMBL" id="KAF5747602.1"/>
    </source>
</evidence>
<dbReference type="Pfam" id="PF00400">
    <property type="entry name" value="WD40"/>
    <property type="match status" value="6"/>
</dbReference>
<feature type="region of interest" description="Disordered" evidence="2">
    <location>
        <begin position="849"/>
        <end position="881"/>
    </location>
</feature>
<keyword evidence="4" id="KW-1185">Reference proteome</keyword>
<accession>A0A7J7DMK4</accession>
<proteinExistence type="predicted"/>
<reference evidence="3 4" key="1">
    <citation type="journal article" date="2020" name="Nat. Commun.">
        <title>Genome of Tripterygium wilfordii and identification of cytochrome P450 involved in triptolide biosynthesis.</title>
        <authorList>
            <person name="Tu L."/>
            <person name="Su P."/>
            <person name="Zhang Z."/>
            <person name="Gao L."/>
            <person name="Wang J."/>
            <person name="Hu T."/>
            <person name="Zhou J."/>
            <person name="Zhang Y."/>
            <person name="Zhao Y."/>
            <person name="Liu Y."/>
            <person name="Song Y."/>
            <person name="Tong Y."/>
            <person name="Lu Y."/>
            <person name="Yang J."/>
            <person name="Xu C."/>
            <person name="Jia M."/>
            <person name="Peters R.J."/>
            <person name="Huang L."/>
            <person name="Gao W."/>
        </authorList>
    </citation>
    <scope>NUCLEOTIDE SEQUENCE [LARGE SCALE GENOMIC DNA]</scope>
    <source>
        <strain evidence="4">cv. XIE 37</strain>
        <tissue evidence="3">Leaf</tissue>
    </source>
</reference>
<dbReference type="Proteomes" id="UP000593562">
    <property type="component" value="Unassembled WGS sequence"/>
</dbReference>
<gene>
    <name evidence="3" type="ORF">HS088_TW05G00327</name>
</gene>
<dbReference type="PROSITE" id="PS50082">
    <property type="entry name" value="WD_REPEATS_2"/>
    <property type="match status" value="2"/>
</dbReference>
<dbReference type="InterPro" id="IPR052779">
    <property type="entry name" value="WDR62"/>
</dbReference>
<feature type="region of interest" description="Disordered" evidence="2">
    <location>
        <begin position="892"/>
        <end position="911"/>
    </location>
</feature>
<keyword evidence="1" id="KW-0853">WD repeat</keyword>
<sequence>MKPNRKSKKPDTAAPKLVLEEIIGMTVKNANGLASNESSANCVYVAGCVTVVYNVDTGTQSHLMVSHRTPKPLSCVALSPDGRFVAAGESGHQPAVLVWDLTTLTFVSELKGHLYGVECIAFSPDGEHLASIGASIYFWNWRRTMLITKLKVSSSCSTVMSVCFSSDTKFIVTAGNKHLKFWTRASTPMTRLNGGTRSLALHKKPVNLGSQKASSFVSVVSAIWTDSSSVNCKQTGEFHPIYALSDVGVLCLLDSGLSVRKSVDLKVDKSFALSASQKLIACACGNGTVQLFTTGALKYAGSLLYSYAKSCCGDIDIIGHTGATENDFHLTPTLPNAVACQFCTSEKLGEYLSVLVILTKDITYRHKLNLLVLCFAVVVYEDHSLHVWDVHDAKKATRRCVLVSHSGCLWDIKNLCCENMHDPTFACVARGCSGGVSFATCSADGTIRLWDLASGPDLSENGANYHSWSENTGGTTHLVSAGIFQRDTVQMGVRTQGLRAMAVSSDGMYLAAGDSEGNIHFYNLHTSDYTFLEGAHDAEILSLSFSLPQKMDVISEDNMGNNEYFLVSGGRDKIIHLYDVKRNFDLIETIDDHSAAVTSVKLTCHGQKIISCSADRSLVLREVVATDTGCKILRCHHQLASRGTVYDMVVDPMMEVIITVGQDKKINTFDIASGKLIRSFKLDKDYGDPIKVNMDPSYNYLVVCYSSKCMCIYNSTNGEMVAQASGHSEVMTGAIFLPDCEHIVSVGGDGCIFVWKVPAHLSSRMLQSVKENRGPLSPRSLSKPLAFSQIMFCEEEDQEHRIIPDGSSIQSSHAHGPQKTPTFRFSISRLPKWAQVKVVTYSPSPLNHKLATSQKQKQTRSSLSPLVSDGTQNAPASSPCCEVQIPRTSRSTSCLSSLSRTSDTSNNKSSAITEETHGGFAMDKRWLNVYTVCLDLLNSPEAQDSMDAKFPVLAPIFSQIPAELPSNCEYVFGSHDLDEDGKQGATSNNCAHSETSSCQDPAVDAAELLLSCNSGSDLPVAINVDACSDKPEENDLFKQHFGSLSMLSEIKKRKLPVRRFSAKYVVRQDYLGGSKRLFETPVKDLCGKLLNHKEESAKCSTLKDPACQIQEGWQPVDSCKQDAKNLIGSLLRPGCTQLQDPVAQESLNIKSAKANEANEYIPQGSKVQERITACREALNQLEAAAINAVRLFSDFGTSLSAEESSAGGTAQLYTEAAGLLPSIAQKVNAIANMVQDSNKNSRQPSGLGNLLTVYDRSNVQIVGHRVPNSW</sequence>
<evidence type="ECO:0000256" key="1">
    <source>
        <dbReference type="PROSITE-ProRule" id="PRU00221"/>
    </source>
</evidence>
<dbReference type="SUPFAM" id="SSF50978">
    <property type="entry name" value="WD40 repeat-like"/>
    <property type="match status" value="2"/>
</dbReference>
<dbReference type="GO" id="GO:0016301">
    <property type="term" value="F:kinase activity"/>
    <property type="evidence" value="ECO:0007669"/>
    <property type="project" value="UniProtKB-KW"/>
</dbReference>
<dbReference type="InterPro" id="IPR015943">
    <property type="entry name" value="WD40/YVTN_repeat-like_dom_sf"/>
</dbReference>
<dbReference type="SMART" id="SM00320">
    <property type="entry name" value="WD40"/>
    <property type="match status" value="11"/>
</dbReference>
<evidence type="ECO:0000256" key="2">
    <source>
        <dbReference type="SAM" id="MobiDB-lite"/>
    </source>
</evidence>
<organism evidence="3 4">
    <name type="scientific">Tripterygium wilfordii</name>
    <name type="common">Thunder God vine</name>
    <dbReference type="NCBI Taxonomy" id="458696"/>
    <lineage>
        <taxon>Eukaryota</taxon>
        <taxon>Viridiplantae</taxon>
        <taxon>Streptophyta</taxon>
        <taxon>Embryophyta</taxon>
        <taxon>Tracheophyta</taxon>
        <taxon>Spermatophyta</taxon>
        <taxon>Magnoliopsida</taxon>
        <taxon>eudicotyledons</taxon>
        <taxon>Gunneridae</taxon>
        <taxon>Pentapetalae</taxon>
        <taxon>rosids</taxon>
        <taxon>fabids</taxon>
        <taxon>Celastrales</taxon>
        <taxon>Celastraceae</taxon>
        <taxon>Tripterygium</taxon>
    </lineage>
</organism>